<dbReference type="AlphaFoldDB" id="A0A0K2UZN2"/>
<dbReference type="GO" id="GO:0006357">
    <property type="term" value="P:regulation of transcription by RNA polymerase II"/>
    <property type="evidence" value="ECO:0007669"/>
    <property type="project" value="TreeGrafter"/>
</dbReference>
<dbReference type="GO" id="GO:0005634">
    <property type="term" value="C:nucleus"/>
    <property type="evidence" value="ECO:0007669"/>
    <property type="project" value="UniProtKB-SubCell"/>
</dbReference>
<feature type="domain" description="BTB" evidence="6">
    <location>
        <begin position="53"/>
        <end position="118"/>
    </location>
</feature>
<evidence type="ECO:0000313" key="8">
    <source>
        <dbReference type="EMBL" id="CDW43723.1"/>
    </source>
</evidence>
<feature type="region of interest" description="Disordered" evidence="5">
    <location>
        <begin position="593"/>
        <end position="616"/>
    </location>
</feature>
<dbReference type="FunFam" id="1.10.10.60:FF:000019">
    <property type="entry name" value="Ligand-dependent corepressor isoform 1"/>
    <property type="match status" value="1"/>
</dbReference>
<accession>A0A0K2UZN2</accession>
<feature type="compositionally biased region" description="Low complexity" evidence="5">
    <location>
        <begin position="292"/>
        <end position="303"/>
    </location>
</feature>
<comment type="subcellular location">
    <subcellularLocation>
        <location evidence="1 4">Nucleus</location>
    </subcellularLocation>
</comment>
<protein>
    <submittedName>
        <fullName evidence="8">Putative LOC100882374 [Megachile rotundata]</fullName>
    </submittedName>
</protein>
<feature type="compositionally biased region" description="Polar residues" evidence="5">
    <location>
        <begin position="462"/>
        <end position="479"/>
    </location>
</feature>
<dbReference type="GO" id="GO:0003677">
    <property type="term" value="F:DNA binding"/>
    <property type="evidence" value="ECO:0007669"/>
    <property type="project" value="UniProtKB-UniRule"/>
</dbReference>
<feature type="domain" description="HTH psq-type" evidence="7">
    <location>
        <begin position="319"/>
        <end position="370"/>
    </location>
</feature>
<evidence type="ECO:0000256" key="5">
    <source>
        <dbReference type="SAM" id="MobiDB-lite"/>
    </source>
</evidence>
<feature type="region of interest" description="Disordered" evidence="5">
    <location>
        <begin position="462"/>
        <end position="575"/>
    </location>
</feature>
<dbReference type="InterPro" id="IPR000210">
    <property type="entry name" value="BTB/POZ_dom"/>
</dbReference>
<feature type="region of interest" description="Disordered" evidence="5">
    <location>
        <begin position="214"/>
        <end position="312"/>
    </location>
</feature>
<evidence type="ECO:0000259" key="7">
    <source>
        <dbReference type="PROSITE" id="PS50960"/>
    </source>
</evidence>
<dbReference type="InterPro" id="IPR009057">
    <property type="entry name" value="Homeodomain-like_sf"/>
</dbReference>
<dbReference type="SMART" id="SM00225">
    <property type="entry name" value="BTB"/>
    <property type="match status" value="1"/>
</dbReference>
<evidence type="ECO:0000259" key="6">
    <source>
        <dbReference type="PROSITE" id="PS50097"/>
    </source>
</evidence>
<sequence>MPNFYLSDIMNLLPQLSIAKMDPLSQVFCLRWNNHRNNLLSVFDHLLQTEAFCDVTLACDGSSIKCHKMILSACSSYFQTLFMENTCEHPIVFLKDIKYNEIRAILDYMYKGEVNVAQEELPGLLKVAELLKVKGLVEEEREKLLNSSKEGGRPLISVAPTENDGNKNNNGVPPSIVNGEVKRNGKEDVRGFNMYGPAGLPIWPLSGMFPGAHNLFTEQGTNNKESSPSSPNERRSDWGSGHKRKKMSGGHHAPPKDPVISPHHNNSRKEDDQPIESNMNRSESMEMDEKGQGSQQTNGSSGSHSNEKGGIANYVPNQRLEWKRYKQYTRNDIMAAIDEVRKGMSALQASRKFGVPSRTLYDKVKKMGITTGRQMQRKSMPQYPASFPSLSSISDTYKDLKDNEDMNDSDIDTGRPSMVAPTFPSYMLNIMEKMKEAEGNGGGEGKHGISPINLSNMLANANNRSSSDMMRPESSNSPINAVKRSSEGSAPQSPSSGENESSSNDQESNGVTTSGEIRAQFMADLRRLGTGGGGNSIVGDSNRGYSDDIPLSPSKSPSETADNLLPPRKRKVSQEHHLQALLTAAAVASAAEKSAENGLDRRVEVKDECDGNRSPN</sequence>
<feature type="compositionally biased region" description="Low complexity" evidence="5">
    <location>
        <begin position="487"/>
        <end position="510"/>
    </location>
</feature>
<dbReference type="PANTHER" id="PTHR23110:SF109">
    <property type="entry name" value="FI07618P-RELATED"/>
    <property type="match status" value="1"/>
</dbReference>
<dbReference type="Pfam" id="PF00651">
    <property type="entry name" value="BTB"/>
    <property type="match status" value="1"/>
</dbReference>
<evidence type="ECO:0000256" key="3">
    <source>
        <dbReference type="ARBA" id="ARBA00023242"/>
    </source>
</evidence>
<dbReference type="SUPFAM" id="SSF46689">
    <property type="entry name" value="Homeodomain-like"/>
    <property type="match status" value="1"/>
</dbReference>
<evidence type="ECO:0000256" key="4">
    <source>
        <dbReference type="PROSITE-ProRule" id="PRU00320"/>
    </source>
</evidence>
<dbReference type="EMBL" id="HACA01026362">
    <property type="protein sequence ID" value="CDW43723.1"/>
    <property type="molecule type" value="Transcribed_RNA"/>
</dbReference>
<dbReference type="Gene3D" id="3.30.710.10">
    <property type="entry name" value="Potassium Channel Kv1.1, Chain A"/>
    <property type="match status" value="1"/>
</dbReference>
<dbReference type="PROSITE" id="PS50960">
    <property type="entry name" value="HTH_PSQ"/>
    <property type="match status" value="1"/>
</dbReference>
<dbReference type="SUPFAM" id="SSF54695">
    <property type="entry name" value="POZ domain"/>
    <property type="match status" value="1"/>
</dbReference>
<dbReference type="Pfam" id="PF05225">
    <property type="entry name" value="HTH_psq"/>
    <property type="match status" value="1"/>
</dbReference>
<evidence type="ECO:0000256" key="1">
    <source>
        <dbReference type="ARBA" id="ARBA00004123"/>
    </source>
</evidence>
<dbReference type="PANTHER" id="PTHR23110">
    <property type="entry name" value="BTB DOMAIN TRANSCRIPTION FACTOR"/>
    <property type="match status" value="1"/>
</dbReference>
<dbReference type="InterPro" id="IPR007889">
    <property type="entry name" value="HTH_Psq"/>
</dbReference>
<proteinExistence type="predicted"/>
<name>A0A0K2UZN2_LEPSM</name>
<dbReference type="PROSITE" id="PS50097">
    <property type="entry name" value="BTB"/>
    <property type="match status" value="1"/>
</dbReference>
<keyword evidence="2 4" id="KW-0238">DNA-binding</keyword>
<feature type="region of interest" description="Disordered" evidence="5">
    <location>
        <begin position="144"/>
        <end position="182"/>
    </location>
</feature>
<dbReference type="OrthoDB" id="10261408at2759"/>
<reference evidence="8" key="1">
    <citation type="submission" date="2014-05" db="EMBL/GenBank/DDBJ databases">
        <authorList>
            <person name="Chronopoulou M."/>
        </authorList>
    </citation>
    <scope>NUCLEOTIDE SEQUENCE</scope>
    <source>
        <tissue evidence="8">Whole organism</tissue>
    </source>
</reference>
<dbReference type="RefSeq" id="XP_040571889.1">
    <property type="nucleotide sequence ID" value="XM_040715955.2"/>
</dbReference>
<dbReference type="InterPro" id="IPR011333">
    <property type="entry name" value="SKP1/BTB/POZ_sf"/>
</dbReference>
<evidence type="ECO:0000256" key="2">
    <source>
        <dbReference type="ARBA" id="ARBA00023125"/>
    </source>
</evidence>
<keyword evidence="3 4" id="KW-0539">Nucleus</keyword>
<feature type="DNA-binding region" description="H-T-H motif" evidence="4">
    <location>
        <begin position="346"/>
        <end position="366"/>
    </location>
</feature>
<dbReference type="CDD" id="cd18315">
    <property type="entry name" value="BTB_POZ_BAB-like"/>
    <property type="match status" value="1"/>
</dbReference>
<organism evidence="8">
    <name type="scientific">Lepeophtheirus salmonis</name>
    <name type="common">Salmon louse</name>
    <name type="synonym">Caligus salmonis</name>
    <dbReference type="NCBI Taxonomy" id="72036"/>
    <lineage>
        <taxon>Eukaryota</taxon>
        <taxon>Metazoa</taxon>
        <taxon>Ecdysozoa</taxon>
        <taxon>Arthropoda</taxon>
        <taxon>Crustacea</taxon>
        <taxon>Multicrustacea</taxon>
        <taxon>Hexanauplia</taxon>
        <taxon>Copepoda</taxon>
        <taxon>Siphonostomatoida</taxon>
        <taxon>Caligidae</taxon>
        <taxon>Lepeophtheirus</taxon>
    </lineage>
</organism>
<dbReference type="Gene3D" id="1.10.10.60">
    <property type="entry name" value="Homeodomain-like"/>
    <property type="match status" value="1"/>
</dbReference>
<dbReference type="InterPro" id="IPR051095">
    <property type="entry name" value="Dros_DevTransReg"/>
</dbReference>
<dbReference type="GeneID" id="121121081"/>